<dbReference type="Gene3D" id="3.30.70.330">
    <property type="match status" value="1"/>
</dbReference>
<dbReference type="Pfam" id="PF13532">
    <property type="entry name" value="2OG-FeII_Oxy_2"/>
    <property type="match status" value="1"/>
</dbReference>
<name>F6ZTX9_CIOIN</name>
<dbReference type="GO" id="GO:0005737">
    <property type="term" value="C:cytoplasm"/>
    <property type="evidence" value="ECO:0000318"/>
    <property type="project" value="GO_Central"/>
</dbReference>
<dbReference type="Proteomes" id="UP000008144">
    <property type="component" value="Chromosome 5"/>
</dbReference>
<keyword evidence="4" id="KW-0862">Zinc</keyword>
<evidence type="ECO:0000313" key="8">
    <source>
        <dbReference type="Proteomes" id="UP000008144"/>
    </source>
</evidence>
<reference evidence="7" key="4">
    <citation type="submission" date="2025-09" db="UniProtKB">
        <authorList>
            <consortium name="Ensembl"/>
        </authorList>
    </citation>
    <scope>IDENTIFICATION</scope>
</reference>
<keyword evidence="3" id="KW-0808">Transferase</keyword>
<dbReference type="GO" id="GO:0000049">
    <property type="term" value="F:tRNA binding"/>
    <property type="evidence" value="ECO:0000318"/>
    <property type="project" value="GO_Central"/>
</dbReference>
<dbReference type="AlphaFoldDB" id="F6ZTX9"/>
<dbReference type="PANTHER" id="PTHR13069">
    <property type="entry name" value="ALKYLATED DNA REPAIR PROTEIN ALKB HOMOLOG 8"/>
    <property type="match status" value="1"/>
</dbReference>
<dbReference type="PROSITE" id="PS51471">
    <property type="entry name" value="FE2OG_OXY"/>
    <property type="match status" value="1"/>
</dbReference>
<dbReference type="InterPro" id="IPR029063">
    <property type="entry name" value="SAM-dependent_MTases_sf"/>
</dbReference>
<dbReference type="InterPro" id="IPR037151">
    <property type="entry name" value="AlkB-like_sf"/>
</dbReference>
<evidence type="ECO:0000256" key="3">
    <source>
        <dbReference type="ARBA" id="ARBA00022679"/>
    </source>
</evidence>
<dbReference type="GeneTree" id="ENSGT00940000158563"/>
<dbReference type="OMA" id="KYLGCNP"/>
<organism evidence="7 8">
    <name type="scientific">Ciona intestinalis</name>
    <name type="common">Transparent sea squirt</name>
    <name type="synonym">Ascidia intestinalis</name>
    <dbReference type="NCBI Taxonomy" id="7719"/>
    <lineage>
        <taxon>Eukaryota</taxon>
        <taxon>Metazoa</taxon>
        <taxon>Chordata</taxon>
        <taxon>Tunicata</taxon>
        <taxon>Ascidiacea</taxon>
        <taxon>Phlebobranchia</taxon>
        <taxon>Cionidae</taxon>
        <taxon>Ciona</taxon>
    </lineage>
</organism>
<evidence type="ECO:0000256" key="4">
    <source>
        <dbReference type="ARBA" id="ARBA00022833"/>
    </source>
</evidence>
<dbReference type="EMBL" id="EAAA01002072">
    <property type="status" value="NOT_ANNOTATED_CDS"/>
    <property type="molecule type" value="Genomic_DNA"/>
</dbReference>
<evidence type="ECO:0000259" key="6">
    <source>
        <dbReference type="PROSITE" id="PS51471"/>
    </source>
</evidence>
<feature type="domain" description="Fe2OG dioxygenase" evidence="6">
    <location>
        <begin position="225"/>
        <end position="328"/>
    </location>
</feature>
<keyword evidence="2" id="KW-0489">Methyltransferase</keyword>
<sequence length="603" mass="68474">YSKVIKLRTTMSEALKKRQEKKKRKICAKLQAYGLQIDCNPTSTVVIANAGIGNMVCSTELTHLVSQYGDCILLKLDGKSYAVVQYKNTESAKYAAESLEGHQMVKQTKNEFATFYCFYLNNIPQEDVIFAEEKSDLPNGLIKIENFLNKEEEQALINCIQHDISILSNDHVSEKLKHRTVLHYGYKFRYGTNDVDINNPISEGLPNYIENLLDRIMATGYLPSRPDQLTINMYEPGDGIPPHTDNTRSFDGVLSTVSLGSHTVMNFSKEGAERIDVCVEPRTLFLFTGESRYEWRHGIQQRKFDILDQGKKITTRTIRYSLTFRTVVKDAGKSGCTQKEEFLIPENESDANSLESSHVHSVYDKIADHFSSTREKPWPHVVEFLQSLPRASVVLDVGCGSGRYLGVCQQHFMLGCDRSVSLINICKQKNFPSFVCNGLKLPVREGSFDACICIAVIHHYATEKRRIQAIKELLRAVRIGGKILIYAWAIEQTCNNVKSKYLKKNAVTSNQEHIESDVSSPKDGKQKLAVHVNRTLFVQQDLLVPWKSKNVNSKSNNSCSTYLRYYHVFKENELQSLCSQITECSVLKSYHDNGNWCVILEKV</sequence>
<dbReference type="SUPFAM" id="SSF53335">
    <property type="entry name" value="S-adenosyl-L-methionine-dependent methyltransferases"/>
    <property type="match status" value="1"/>
</dbReference>
<evidence type="ECO:0000256" key="1">
    <source>
        <dbReference type="ARBA" id="ARBA00001954"/>
    </source>
</evidence>
<dbReference type="InterPro" id="IPR035979">
    <property type="entry name" value="RBD_domain_sf"/>
</dbReference>
<keyword evidence="8" id="KW-1185">Reference proteome</keyword>
<reference evidence="7" key="2">
    <citation type="journal article" date="2008" name="Genome Biol.">
        <title>Improved genome assembly and evidence-based global gene model set for the chordate Ciona intestinalis: new insight into intron and operon populations.</title>
        <authorList>
            <person name="Satou Y."/>
            <person name="Mineta K."/>
            <person name="Ogasawara M."/>
            <person name="Sasakura Y."/>
            <person name="Shoguchi E."/>
            <person name="Ueno K."/>
            <person name="Yamada L."/>
            <person name="Matsumoto J."/>
            <person name="Wasserscheid J."/>
            <person name="Dewar K."/>
            <person name="Wiley G.B."/>
            <person name="Macmil S.L."/>
            <person name="Roe B.A."/>
            <person name="Zeller R.W."/>
            <person name="Hastings K.E."/>
            <person name="Lemaire P."/>
            <person name="Lindquist E."/>
            <person name="Endo T."/>
            <person name="Hotta K."/>
            <person name="Inaba K."/>
        </authorList>
    </citation>
    <scope>NUCLEOTIDE SEQUENCE [LARGE SCALE GENOMIC DNA]</scope>
    <source>
        <strain evidence="7">wild type</strain>
    </source>
</reference>
<dbReference type="GO" id="GO:0008757">
    <property type="term" value="F:S-adenosylmethionine-dependent methyltransferase activity"/>
    <property type="evidence" value="ECO:0007669"/>
    <property type="project" value="InterPro"/>
</dbReference>
<dbReference type="GO" id="GO:0005634">
    <property type="term" value="C:nucleus"/>
    <property type="evidence" value="ECO:0000318"/>
    <property type="project" value="GO_Central"/>
</dbReference>
<evidence type="ECO:0000256" key="5">
    <source>
        <dbReference type="ARBA" id="ARBA00022884"/>
    </source>
</evidence>
<dbReference type="GO" id="GO:0030488">
    <property type="term" value="P:tRNA methylation"/>
    <property type="evidence" value="ECO:0000318"/>
    <property type="project" value="GO_Central"/>
</dbReference>
<dbReference type="Ensembl" id="ENSCINT00000019591.3">
    <property type="protein sequence ID" value="ENSCINP00000019591.3"/>
    <property type="gene ID" value="ENSCING00000009639.3"/>
</dbReference>
<reference evidence="8" key="1">
    <citation type="journal article" date="2002" name="Science">
        <title>The draft genome of Ciona intestinalis: insights into chordate and vertebrate origins.</title>
        <authorList>
            <person name="Dehal P."/>
            <person name="Satou Y."/>
            <person name="Campbell R.K."/>
            <person name="Chapman J."/>
            <person name="Degnan B."/>
            <person name="De Tomaso A."/>
            <person name="Davidson B."/>
            <person name="Di Gregorio A."/>
            <person name="Gelpke M."/>
            <person name="Goodstein D.M."/>
            <person name="Harafuji N."/>
            <person name="Hastings K.E."/>
            <person name="Ho I."/>
            <person name="Hotta K."/>
            <person name="Huang W."/>
            <person name="Kawashima T."/>
            <person name="Lemaire P."/>
            <person name="Martinez D."/>
            <person name="Meinertzhagen I.A."/>
            <person name="Necula S."/>
            <person name="Nonaka M."/>
            <person name="Putnam N."/>
            <person name="Rash S."/>
            <person name="Saiga H."/>
            <person name="Satake M."/>
            <person name="Terry A."/>
            <person name="Yamada L."/>
            <person name="Wang H.G."/>
            <person name="Awazu S."/>
            <person name="Azumi K."/>
            <person name="Boore J."/>
            <person name="Branno M."/>
            <person name="Chin-Bow S."/>
            <person name="DeSantis R."/>
            <person name="Doyle S."/>
            <person name="Francino P."/>
            <person name="Keys D.N."/>
            <person name="Haga S."/>
            <person name="Hayashi H."/>
            <person name="Hino K."/>
            <person name="Imai K.S."/>
            <person name="Inaba K."/>
            <person name="Kano S."/>
            <person name="Kobayashi K."/>
            <person name="Kobayashi M."/>
            <person name="Lee B.I."/>
            <person name="Makabe K.W."/>
            <person name="Manohar C."/>
            <person name="Matassi G."/>
            <person name="Medina M."/>
            <person name="Mochizuki Y."/>
            <person name="Mount S."/>
            <person name="Morishita T."/>
            <person name="Miura S."/>
            <person name="Nakayama A."/>
            <person name="Nishizaka S."/>
            <person name="Nomoto H."/>
            <person name="Ohta F."/>
            <person name="Oishi K."/>
            <person name="Rigoutsos I."/>
            <person name="Sano M."/>
            <person name="Sasaki A."/>
            <person name="Sasakura Y."/>
            <person name="Shoguchi E."/>
            <person name="Shin-i T."/>
            <person name="Spagnuolo A."/>
            <person name="Stainier D."/>
            <person name="Suzuki M.M."/>
            <person name="Tassy O."/>
            <person name="Takatori N."/>
            <person name="Tokuoka M."/>
            <person name="Yagi K."/>
            <person name="Yoshizaki F."/>
            <person name="Wada S."/>
            <person name="Zhang C."/>
            <person name="Hyatt P.D."/>
            <person name="Larimer F."/>
            <person name="Detter C."/>
            <person name="Doggett N."/>
            <person name="Glavina T."/>
            <person name="Hawkins T."/>
            <person name="Richardson P."/>
            <person name="Lucas S."/>
            <person name="Kohara Y."/>
            <person name="Levine M."/>
            <person name="Satoh N."/>
            <person name="Rokhsar D.S."/>
        </authorList>
    </citation>
    <scope>NUCLEOTIDE SEQUENCE [LARGE SCALE GENOMIC DNA]</scope>
</reference>
<dbReference type="InterPro" id="IPR005123">
    <property type="entry name" value="Oxoglu/Fe-dep_dioxygenase_dom"/>
</dbReference>
<dbReference type="GO" id="GO:0106335">
    <property type="term" value="F:tRNA (5-carboxymethyluridine(34)-5-O)-methyltransferase activity"/>
    <property type="evidence" value="ECO:0000318"/>
    <property type="project" value="GO_Central"/>
</dbReference>
<dbReference type="InterPro" id="IPR012677">
    <property type="entry name" value="Nucleotide-bd_a/b_plait_sf"/>
</dbReference>
<evidence type="ECO:0000256" key="2">
    <source>
        <dbReference type="ARBA" id="ARBA00022603"/>
    </source>
</evidence>
<dbReference type="HOGENOM" id="CLU_029501_4_0_1"/>
<evidence type="ECO:0000313" key="7">
    <source>
        <dbReference type="Ensembl" id="ENSCINP00000019591.3"/>
    </source>
</evidence>
<dbReference type="InterPro" id="IPR027450">
    <property type="entry name" value="AlkB-like"/>
</dbReference>
<keyword evidence="5" id="KW-0694">RNA-binding</keyword>
<dbReference type="CDD" id="cd02440">
    <property type="entry name" value="AdoMet_MTases"/>
    <property type="match status" value="1"/>
</dbReference>
<dbReference type="GO" id="GO:0002098">
    <property type="term" value="P:tRNA wobble uridine modification"/>
    <property type="evidence" value="ECO:0000318"/>
    <property type="project" value="GO_Central"/>
</dbReference>
<dbReference type="SUPFAM" id="SSF54928">
    <property type="entry name" value="RNA-binding domain, RBD"/>
    <property type="match status" value="1"/>
</dbReference>
<dbReference type="FunCoup" id="F6ZTX9">
    <property type="interactions" value="96"/>
</dbReference>
<reference evidence="7" key="3">
    <citation type="submission" date="2025-08" db="UniProtKB">
        <authorList>
            <consortium name="Ensembl"/>
        </authorList>
    </citation>
    <scope>IDENTIFICATION</scope>
</reference>
<dbReference type="InParanoid" id="F6ZTX9"/>
<proteinExistence type="predicted"/>
<comment type="cofactor">
    <cofactor evidence="1">
        <name>Fe(2+)</name>
        <dbReference type="ChEBI" id="CHEBI:29033"/>
    </cofactor>
</comment>
<dbReference type="SUPFAM" id="SSF51197">
    <property type="entry name" value="Clavaminate synthase-like"/>
    <property type="match status" value="1"/>
</dbReference>
<dbReference type="Gene3D" id="3.40.50.150">
    <property type="entry name" value="Vaccinia Virus protein VP39"/>
    <property type="match status" value="1"/>
</dbReference>
<dbReference type="InterPro" id="IPR051422">
    <property type="entry name" value="AlkB_tRNA_MeTrf/Diox"/>
</dbReference>
<protein>
    <recommendedName>
        <fullName evidence="6">Fe2OG dioxygenase domain-containing protein</fullName>
    </recommendedName>
</protein>
<dbReference type="InterPro" id="IPR013216">
    <property type="entry name" value="Methyltransf_11"/>
</dbReference>
<dbReference type="Gene3D" id="2.60.120.590">
    <property type="entry name" value="Alpha-ketoglutarate-dependent dioxygenase AlkB-like"/>
    <property type="match status" value="1"/>
</dbReference>
<accession>F6ZTX9</accession>
<dbReference type="PANTHER" id="PTHR13069:SF21">
    <property type="entry name" value="ALKYLATED DNA REPAIR PROTEIN ALKB HOMOLOG 8"/>
    <property type="match status" value="1"/>
</dbReference>
<dbReference type="STRING" id="7719.ENSCINP00000019591"/>
<dbReference type="Pfam" id="PF08241">
    <property type="entry name" value="Methyltransf_11"/>
    <property type="match status" value="1"/>
</dbReference>